<evidence type="ECO:0000256" key="2">
    <source>
        <dbReference type="ARBA" id="ARBA00022737"/>
    </source>
</evidence>
<feature type="region of interest" description="Disordered" evidence="4">
    <location>
        <begin position="247"/>
        <end position="321"/>
    </location>
</feature>
<dbReference type="PANTHER" id="PTHR48051:SF1">
    <property type="entry name" value="RAS SUPPRESSOR PROTEIN 1"/>
    <property type="match status" value="1"/>
</dbReference>
<dbReference type="InterPro" id="IPR001611">
    <property type="entry name" value="Leu-rich_rpt"/>
</dbReference>
<dbReference type="GO" id="GO:0003723">
    <property type="term" value="F:RNA binding"/>
    <property type="evidence" value="ECO:0007669"/>
    <property type="project" value="InterPro"/>
</dbReference>
<feature type="coiled-coil region" evidence="3">
    <location>
        <begin position="416"/>
        <end position="443"/>
    </location>
</feature>
<dbReference type="Proteomes" id="UP000728032">
    <property type="component" value="Unassembled WGS sequence"/>
</dbReference>
<dbReference type="PROSITE" id="PS51450">
    <property type="entry name" value="LRR"/>
    <property type="match status" value="2"/>
</dbReference>
<dbReference type="SMART" id="SM00873">
    <property type="entry name" value="B3_4"/>
    <property type="match status" value="1"/>
</dbReference>
<dbReference type="PANTHER" id="PTHR48051">
    <property type="match status" value="1"/>
</dbReference>
<evidence type="ECO:0000259" key="5">
    <source>
        <dbReference type="SMART" id="SM00873"/>
    </source>
</evidence>
<evidence type="ECO:0000256" key="3">
    <source>
        <dbReference type="SAM" id="Coils"/>
    </source>
</evidence>
<accession>A0A7R9QPE4</accession>
<feature type="compositionally biased region" description="Basic and acidic residues" evidence="4">
    <location>
        <begin position="283"/>
        <end position="299"/>
    </location>
</feature>
<evidence type="ECO:0000313" key="7">
    <source>
        <dbReference type="Proteomes" id="UP000728032"/>
    </source>
</evidence>
<dbReference type="InterPro" id="IPR005146">
    <property type="entry name" value="B3/B4_tRNA-bd"/>
</dbReference>
<dbReference type="Pfam" id="PF13855">
    <property type="entry name" value="LRR_8"/>
    <property type="match status" value="2"/>
</dbReference>
<dbReference type="PRINTS" id="PR00019">
    <property type="entry name" value="LEURICHRPT"/>
</dbReference>
<dbReference type="InterPro" id="IPR003591">
    <property type="entry name" value="Leu-rich_rpt_typical-subtyp"/>
</dbReference>
<feature type="compositionally biased region" description="Low complexity" evidence="4">
    <location>
        <begin position="259"/>
        <end position="272"/>
    </location>
</feature>
<reference evidence="6" key="1">
    <citation type="submission" date="2020-11" db="EMBL/GenBank/DDBJ databases">
        <authorList>
            <person name="Tran Van P."/>
        </authorList>
    </citation>
    <scope>NUCLEOTIDE SEQUENCE</scope>
</reference>
<keyword evidence="3" id="KW-0175">Coiled coil</keyword>
<dbReference type="InterPro" id="IPR020825">
    <property type="entry name" value="Phe-tRNA_synthase-like_B3/B4"/>
</dbReference>
<dbReference type="Gene3D" id="3.50.40.10">
    <property type="entry name" value="Phenylalanyl-trna Synthetase, Chain B, domain 3"/>
    <property type="match status" value="1"/>
</dbReference>
<dbReference type="GO" id="GO:0004826">
    <property type="term" value="F:phenylalanine-tRNA ligase activity"/>
    <property type="evidence" value="ECO:0007669"/>
    <property type="project" value="InterPro"/>
</dbReference>
<dbReference type="InterPro" id="IPR032675">
    <property type="entry name" value="LRR_dom_sf"/>
</dbReference>
<feature type="compositionally biased region" description="Polar residues" evidence="4">
    <location>
        <begin position="249"/>
        <end position="258"/>
    </location>
</feature>
<feature type="domain" description="B3/B4 tRNA-binding" evidence="5">
    <location>
        <begin position="346"/>
        <end position="517"/>
    </location>
</feature>
<dbReference type="Gene3D" id="3.80.10.10">
    <property type="entry name" value="Ribonuclease Inhibitor"/>
    <property type="match status" value="2"/>
</dbReference>
<keyword evidence="2" id="KW-0677">Repeat</keyword>
<protein>
    <recommendedName>
        <fullName evidence="5">B3/B4 tRNA-binding domain-containing protein</fullName>
    </recommendedName>
</protein>
<dbReference type="InterPro" id="IPR050216">
    <property type="entry name" value="LRR_domain-containing"/>
</dbReference>
<dbReference type="GO" id="GO:0005737">
    <property type="term" value="C:cytoplasm"/>
    <property type="evidence" value="ECO:0007669"/>
    <property type="project" value="TreeGrafter"/>
</dbReference>
<sequence>MSADSDYRTQLMELANREARELLLNGQKIGKQVTAEGGVLSELVFAIKSLNFLEVIRCEPFTTLSPMVRCLEALQSLVLHSNGLTAVPTEIGSLSKLKFLDLSRNQLTSIPDSIGQLATLQTLNVEHNQLADLPDLSGLKSLLSVKLSGNRLTRFPSSLCVDSSLQHLSEIHANCNQIADIPPTISKLPALKHLDLSSNALLALPGQLGDCSKIKVIDLKNNKLKDRRLVKLIDQCHTKQIMDYIRSQCPRTTSSQKPSAGTTDGDDSATGGEKSGDNNTDSAGDKVRDASQDRRSKARDARRRRRSSSRSPRTSESSDKPALDTINVLAVQSDEWFKATTTPAVHELRKIVVCLVRGVDLTREGTIKRFLALQTGTRQHATIATHDLSKIIGRQIHFDVRPPTKIRLIPLNRPKEMSAQELYKQLNEEAEAYRKEKKRQSYSGIHKYLFLLKGKQRFPCVTDDKQTVISLPPLINSETTKITEETKDMLLEVTGESVPTCRKVMDALLHGMLKLGLSSQSLSTGADNANGEVVAVTAGLQALTIQPKALT</sequence>
<dbReference type="SUPFAM" id="SSF52058">
    <property type="entry name" value="L domain-like"/>
    <property type="match status" value="1"/>
</dbReference>
<dbReference type="EMBL" id="OC919657">
    <property type="protein sequence ID" value="CAD7651725.1"/>
    <property type="molecule type" value="Genomic_DNA"/>
</dbReference>
<dbReference type="AlphaFoldDB" id="A0A7R9QPE4"/>
<dbReference type="OrthoDB" id="67933at2759"/>
<dbReference type="EMBL" id="CAJPVJ010004832">
    <property type="protein sequence ID" value="CAG2168964.1"/>
    <property type="molecule type" value="Genomic_DNA"/>
</dbReference>
<organism evidence="6">
    <name type="scientific">Oppiella nova</name>
    <dbReference type="NCBI Taxonomy" id="334625"/>
    <lineage>
        <taxon>Eukaryota</taxon>
        <taxon>Metazoa</taxon>
        <taxon>Ecdysozoa</taxon>
        <taxon>Arthropoda</taxon>
        <taxon>Chelicerata</taxon>
        <taxon>Arachnida</taxon>
        <taxon>Acari</taxon>
        <taxon>Acariformes</taxon>
        <taxon>Sarcoptiformes</taxon>
        <taxon>Oribatida</taxon>
        <taxon>Brachypylina</taxon>
        <taxon>Oppioidea</taxon>
        <taxon>Oppiidae</taxon>
        <taxon>Oppiella</taxon>
    </lineage>
</organism>
<keyword evidence="7" id="KW-1185">Reference proteome</keyword>
<evidence type="ECO:0000256" key="4">
    <source>
        <dbReference type="SAM" id="MobiDB-lite"/>
    </source>
</evidence>
<dbReference type="SMART" id="SM00369">
    <property type="entry name" value="LRR_TYP"/>
    <property type="match status" value="6"/>
</dbReference>
<name>A0A7R9QPE4_9ACAR</name>
<proteinExistence type="predicted"/>
<keyword evidence="1" id="KW-0433">Leucine-rich repeat</keyword>
<evidence type="ECO:0000256" key="1">
    <source>
        <dbReference type="ARBA" id="ARBA00022614"/>
    </source>
</evidence>
<feature type="non-terminal residue" evidence="6">
    <location>
        <position position="1"/>
    </location>
</feature>
<evidence type="ECO:0000313" key="6">
    <source>
        <dbReference type="EMBL" id="CAD7651725.1"/>
    </source>
</evidence>
<gene>
    <name evidence="6" type="ORF">ONB1V03_LOCUS8448</name>
</gene>
<dbReference type="SMART" id="SM00364">
    <property type="entry name" value="LRR_BAC"/>
    <property type="match status" value="4"/>
</dbReference>